<dbReference type="AlphaFoldDB" id="A0A644W6X1"/>
<feature type="transmembrane region" description="Helical" evidence="1">
    <location>
        <begin position="138"/>
        <end position="164"/>
    </location>
</feature>
<evidence type="ECO:0008006" key="3">
    <source>
        <dbReference type="Google" id="ProtNLM"/>
    </source>
</evidence>
<evidence type="ECO:0000256" key="1">
    <source>
        <dbReference type="SAM" id="Phobius"/>
    </source>
</evidence>
<organism evidence="2">
    <name type="scientific">bioreactor metagenome</name>
    <dbReference type="NCBI Taxonomy" id="1076179"/>
    <lineage>
        <taxon>unclassified sequences</taxon>
        <taxon>metagenomes</taxon>
        <taxon>ecological metagenomes</taxon>
    </lineage>
</organism>
<feature type="transmembrane region" description="Helical" evidence="1">
    <location>
        <begin position="55"/>
        <end position="78"/>
    </location>
</feature>
<dbReference type="EMBL" id="VSSQ01000660">
    <property type="protein sequence ID" value="MPL99328.1"/>
    <property type="molecule type" value="Genomic_DNA"/>
</dbReference>
<evidence type="ECO:0000313" key="2">
    <source>
        <dbReference type="EMBL" id="MPL99328.1"/>
    </source>
</evidence>
<name>A0A644W6X1_9ZZZZ</name>
<gene>
    <name evidence="2" type="ORF">SDC9_45545</name>
</gene>
<feature type="transmembrane region" description="Helical" evidence="1">
    <location>
        <begin position="262"/>
        <end position="292"/>
    </location>
</feature>
<keyword evidence="1" id="KW-1133">Transmembrane helix</keyword>
<feature type="transmembrane region" description="Helical" evidence="1">
    <location>
        <begin position="176"/>
        <end position="197"/>
    </location>
</feature>
<keyword evidence="1" id="KW-0472">Membrane</keyword>
<feature type="transmembrane region" description="Helical" evidence="1">
    <location>
        <begin position="217"/>
        <end position="242"/>
    </location>
</feature>
<reference evidence="2" key="1">
    <citation type="submission" date="2019-08" db="EMBL/GenBank/DDBJ databases">
        <authorList>
            <person name="Kucharzyk K."/>
            <person name="Murdoch R.W."/>
            <person name="Higgins S."/>
            <person name="Loffler F."/>
        </authorList>
    </citation>
    <scope>NUCLEOTIDE SEQUENCE</scope>
</reference>
<protein>
    <recommendedName>
        <fullName evidence="3">Beta-carotene 15,15'-monooxygenase</fullName>
    </recommendedName>
</protein>
<feature type="transmembrane region" description="Helical" evidence="1">
    <location>
        <begin position="304"/>
        <end position="324"/>
    </location>
</feature>
<sequence>MFIKTFKKNYTMQIILIILLPLILWIPAFMSSPEVIKTNYDAPFYNLIYNALSSSRLFCTILAFFLVLAQGILINIIFSNNQLSSRNTLLPGFIYILLLSANYNSMTFSSVLIFNTFIIIGVYFLFKSFDRNEGLDEIYNASLFICLAFLTYIPSIILILWIFLSFLNYRFYKWRYWLISFFGFLTPIIFILAYYFLTSSLQAAYTTYLSKIEILPNFFVTLQPIDIIFYITIGIFTLGSLFNTISSKGDCNINYRKKTNVLIILLFISLLVSLYCIGKCFIISFLALPLSYLFFNFFTTKRKLIYSNIYFTILLSLIIIKLILSL</sequence>
<accession>A0A644W6X1</accession>
<proteinExistence type="predicted"/>
<feature type="transmembrane region" description="Helical" evidence="1">
    <location>
        <begin position="106"/>
        <end position="126"/>
    </location>
</feature>
<comment type="caution">
    <text evidence="2">The sequence shown here is derived from an EMBL/GenBank/DDBJ whole genome shotgun (WGS) entry which is preliminary data.</text>
</comment>
<keyword evidence="1" id="KW-0812">Transmembrane</keyword>